<dbReference type="Proteomes" id="UP001281761">
    <property type="component" value="Unassembled WGS sequence"/>
</dbReference>
<feature type="region of interest" description="Disordered" evidence="1">
    <location>
        <begin position="367"/>
        <end position="445"/>
    </location>
</feature>
<evidence type="ECO:0000313" key="4">
    <source>
        <dbReference type="Proteomes" id="UP001281761"/>
    </source>
</evidence>
<feature type="transmembrane region" description="Helical" evidence="2">
    <location>
        <begin position="84"/>
        <end position="104"/>
    </location>
</feature>
<reference evidence="3 4" key="1">
    <citation type="journal article" date="2022" name="bioRxiv">
        <title>Genomics of Preaxostyla Flagellates Illuminates Evolutionary Transitions and the Path Towards Mitochondrial Loss.</title>
        <authorList>
            <person name="Novak L.V.F."/>
            <person name="Treitli S.C."/>
            <person name="Pyrih J."/>
            <person name="Halakuc P."/>
            <person name="Pipaliya S.V."/>
            <person name="Vacek V."/>
            <person name="Brzon O."/>
            <person name="Soukal P."/>
            <person name="Eme L."/>
            <person name="Dacks J.B."/>
            <person name="Karnkowska A."/>
            <person name="Elias M."/>
            <person name="Hampl V."/>
        </authorList>
    </citation>
    <scope>NUCLEOTIDE SEQUENCE [LARGE SCALE GENOMIC DNA]</scope>
    <source>
        <strain evidence="3">NAU3</strain>
        <tissue evidence="3">Gut</tissue>
    </source>
</reference>
<comment type="caution">
    <text evidence="3">The sequence shown here is derived from an EMBL/GenBank/DDBJ whole genome shotgun (WGS) entry which is preliminary data.</text>
</comment>
<feature type="compositionally biased region" description="Low complexity" evidence="1">
    <location>
        <begin position="721"/>
        <end position="749"/>
    </location>
</feature>
<keyword evidence="2" id="KW-0472">Membrane</keyword>
<feature type="region of interest" description="Disordered" evidence="1">
    <location>
        <begin position="719"/>
        <end position="752"/>
    </location>
</feature>
<feature type="region of interest" description="Disordered" evidence="1">
    <location>
        <begin position="321"/>
        <end position="353"/>
    </location>
</feature>
<dbReference type="EMBL" id="JARBJD010000113">
    <property type="protein sequence ID" value="KAK2951792.1"/>
    <property type="molecule type" value="Genomic_DNA"/>
</dbReference>
<evidence type="ECO:0000313" key="3">
    <source>
        <dbReference type="EMBL" id="KAK2951792.1"/>
    </source>
</evidence>
<evidence type="ECO:0000256" key="2">
    <source>
        <dbReference type="SAM" id="Phobius"/>
    </source>
</evidence>
<sequence>MCSDVYVVVRKHPRHLRTLTQSNVRSLQIPSTPKFVDDLANHPDSQPPIHHDLALTVVASYSFPQKIINAFPLSDSFVIVTPSIFYFTIFTSLALLSLSTSLFLGKESAHEHIISFPFDDSETTRLSSPLTPNTYVLIPQDLPPIPTLPVGHIFISKPPRTIPQVTQTTPIDILPSPTRPSRINTTPQMSPRQSSSLPSRYSPRSFSHLPLTAVTTTRTKPQSKHRLPCLDVVLSTKMGTSSLHFTRMNKTTLEVIETERKERRNVDRVLEALKQEMVRDRTDLFSENASEHRKEELRKNNPAEEINKLHVTLIELEDMHRRDKKRMEDEEKEKELLRTQETEQLQKTNSELRDQVISLSEALRQLEGEREADKRQQEHEERQREMEREREREERIRLEIGKEEERKMRERAEEERKEEERQMKEENEQYDKKQEEDRIAENEKRKKMEDTITQFEQAALEWREREKELLGLLKEAQEAKEKARMDEMERQKEQEERFLKQEEELRERIEHFEQIIQKNEEVRTQHDENERRKERENAEHNRMEKEQREEDLKAITAEMDRLQAELEEKCRLIDEERTQRARLERDCVELRHTLATQTQEMGAEREEREEQHESEINQLKQEFERRIEQLRENSEKREFEDHLTISQFQDEIRQKEGELDQIRNQVASVLAENASLSLSLERRTAEMEKMREELDEMKEDEKKRIETEAKRNELLAFHNLSPSSSPTHSRPSSPHPSPQSSLSPSPTHTRLSHFTTIPSLTQPTPNTHPSLVRSPSILSFTPSLRSSLSFSSSSLRSSASSLLEMQLFVSLTQLSETCAELQLALDGSVVMLYSLLTEQEFERNERRNDHAMIGRLILELERALVGGREASEVIVKTKEKKRRWPF</sequence>
<organism evidence="3 4">
    <name type="scientific">Blattamonas nauphoetae</name>
    <dbReference type="NCBI Taxonomy" id="2049346"/>
    <lineage>
        <taxon>Eukaryota</taxon>
        <taxon>Metamonada</taxon>
        <taxon>Preaxostyla</taxon>
        <taxon>Oxymonadida</taxon>
        <taxon>Blattamonas</taxon>
    </lineage>
</organism>
<feature type="region of interest" description="Disordered" evidence="1">
    <location>
        <begin position="596"/>
        <end position="619"/>
    </location>
</feature>
<feature type="compositionally biased region" description="Basic and acidic residues" evidence="1">
    <location>
        <begin position="321"/>
        <end position="341"/>
    </location>
</feature>
<feature type="region of interest" description="Disordered" evidence="1">
    <location>
        <begin position="517"/>
        <end position="555"/>
    </location>
</feature>
<protein>
    <submittedName>
        <fullName evidence="3">Uncharacterized protein</fullName>
    </submittedName>
</protein>
<evidence type="ECO:0000256" key="1">
    <source>
        <dbReference type="SAM" id="MobiDB-lite"/>
    </source>
</evidence>
<proteinExistence type="predicted"/>
<keyword evidence="4" id="KW-1185">Reference proteome</keyword>
<feature type="compositionally biased region" description="Basic and acidic residues" evidence="1">
    <location>
        <begin position="602"/>
        <end position="619"/>
    </location>
</feature>
<accession>A0ABQ9XMF2</accession>
<gene>
    <name evidence="3" type="ORF">BLNAU_13285</name>
</gene>
<feature type="region of interest" description="Disordered" evidence="1">
    <location>
        <begin position="170"/>
        <end position="205"/>
    </location>
</feature>
<feature type="compositionally biased region" description="Polar residues" evidence="1">
    <location>
        <begin position="179"/>
        <end position="189"/>
    </location>
</feature>
<keyword evidence="2" id="KW-0812">Transmembrane</keyword>
<feature type="compositionally biased region" description="Low complexity" evidence="1">
    <location>
        <begin position="190"/>
        <end position="205"/>
    </location>
</feature>
<keyword evidence="2" id="KW-1133">Transmembrane helix</keyword>
<name>A0ABQ9XMF2_9EUKA</name>